<name>A0AAW5QQI2_9HYPH</name>
<comment type="caution">
    <text evidence="1">The sequence shown here is derived from an EMBL/GenBank/DDBJ whole genome shotgun (WGS) entry which is preliminary data.</text>
</comment>
<dbReference type="Pfam" id="PF02566">
    <property type="entry name" value="OsmC"/>
    <property type="match status" value="1"/>
</dbReference>
<dbReference type="InterPro" id="IPR036102">
    <property type="entry name" value="OsmC/Ohrsf"/>
</dbReference>
<dbReference type="AlphaFoldDB" id="A0AAW5QQI2"/>
<proteinExistence type="predicted"/>
<dbReference type="Proteomes" id="UP001320898">
    <property type="component" value="Unassembled WGS sequence"/>
</dbReference>
<dbReference type="Gene3D" id="3.30.300.20">
    <property type="match status" value="1"/>
</dbReference>
<protein>
    <submittedName>
        <fullName evidence="1">OsmC family protein</fullName>
    </submittedName>
</protein>
<evidence type="ECO:0000313" key="1">
    <source>
        <dbReference type="EMBL" id="MCT8970331.1"/>
    </source>
</evidence>
<dbReference type="RefSeq" id="WP_261613902.1">
    <property type="nucleotide sequence ID" value="NZ_JALIDZ010000001.1"/>
</dbReference>
<dbReference type="PANTHER" id="PTHR42830:SF2">
    <property type="entry name" value="OSMC_OHR FAMILY PROTEIN"/>
    <property type="match status" value="1"/>
</dbReference>
<sequence length="156" mass="17478">MAHLYRVTVAWTCEGDFAANTYSRGHEWRFDGLTVPASSAPSIVKLPYSKEDAVDPEEAFVASLSSCHMLWFLDLARQRGFVVRSYEDDAVGSMVRIEASRYWIDKVTLRPRIRYADGRAPDAAAEKALHDDAHHLCFIANSVRSEVTVEPVTADT</sequence>
<organism evidence="1 2">
    <name type="scientific">Microbaculum marinisediminis</name>
    <dbReference type="NCBI Taxonomy" id="2931392"/>
    <lineage>
        <taxon>Bacteria</taxon>
        <taxon>Pseudomonadati</taxon>
        <taxon>Pseudomonadota</taxon>
        <taxon>Alphaproteobacteria</taxon>
        <taxon>Hyphomicrobiales</taxon>
        <taxon>Tepidamorphaceae</taxon>
        <taxon>Microbaculum</taxon>
    </lineage>
</organism>
<dbReference type="SUPFAM" id="SSF82784">
    <property type="entry name" value="OsmC-like"/>
    <property type="match status" value="1"/>
</dbReference>
<dbReference type="InterPro" id="IPR003718">
    <property type="entry name" value="OsmC/Ohr_fam"/>
</dbReference>
<dbReference type="EMBL" id="JALIDZ010000001">
    <property type="protein sequence ID" value="MCT8970331.1"/>
    <property type="molecule type" value="Genomic_DNA"/>
</dbReference>
<dbReference type="PANTHER" id="PTHR42830">
    <property type="entry name" value="OSMOTICALLY INDUCIBLE FAMILY PROTEIN"/>
    <property type="match status" value="1"/>
</dbReference>
<accession>A0AAW5QQI2</accession>
<evidence type="ECO:0000313" key="2">
    <source>
        <dbReference type="Proteomes" id="UP001320898"/>
    </source>
</evidence>
<keyword evidence="2" id="KW-1185">Reference proteome</keyword>
<dbReference type="InterPro" id="IPR052707">
    <property type="entry name" value="OsmC_Ohr_Peroxiredoxin"/>
</dbReference>
<gene>
    <name evidence="1" type="ORF">MUB46_00515</name>
</gene>
<reference evidence="1 2" key="1">
    <citation type="submission" date="2022-04" db="EMBL/GenBank/DDBJ databases">
        <authorList>
            <person name="Ye Y.-Q."/>
            <person name="Du Z.-J."/>
        </authorList>
    </citation>
    <scope>NUCLEOTIDE SEQUENCE [LARGE SCALE GENOMIC DNA]</scope>
    <source>
        <strain evidence="1 2">A6E488</strain>
    </source>
</reference>
<dbReference type="InterPro" id="IPR015946">
    <property type="entry name" value="KH_dom-like_a/b"/>
</dbReference>